<dbReference type="KEGG" id="nhy:JQS43_22275"/>
<dbReference type="EMBL" id="CP070499">
    <property type="protein sequence ID" value="QSB14211.1"/>
    <property type="molecule type" value="Genomic_DNA"/>
</dbReference>
<sequence length="220" mass="23268">MQNDLGLDASGPALPLPLTVRYDRGVINRQTSRQRRLAYSFLVVAAATLAAWPLLDHSGFVVLTVMFAAAAGLLGLIAWLNTNTPSRLGWVAFTVRSDGIEFHDRGLVRWEQLERISLRVQQHGGAGGAATAGQAVGQNVAGALAAHSGINATTTLEFTLHDVKAFNAAQQAAGADTLIEVPPHLTRDTLGMLPPAPELLALLGRIAPHYGITMEVKAPG</sequence>
<gene>
    <name evidence="2" type="ORF">JQS43_22275</name>
</gene>
<dbReference type="AlphaFoldDB" id="A0A895YA29"/>
<feature type="transmembrane region" description="Helical" evidence="1">
    <location>
        <begin position="61"/>
        <end position="80"/>
    </location>
</feature>
<accession>A0A895YA29</accession>
<proteinExistence type="predicted"/>
<evidence type="ECO:0000313" key="3">
    <source>
        <dbReference type="Proteomes" id="UP000662857"/>
    </source>
</evidence>
<dbReference type="RefSeq" id="WP_239676330.1">
    <property type="nucleotide sequence ID" value="NZ_CP070499.1"/>
</dbReference>
<keyword evidence="1" id="KW-0472">Membrane</keyword>
<name>A0A895YA29_9ACTN</name>
<dbReference type="Proteomes" id="UP000662857">
    <property type="component" value="Chromosome"/>
</dbReference>
<evidence type="ECO:0000313" key="2">
    <source>
        <dbReference type="EMBL" id="QSB14211.1"/>
    </source>
</evidence>
<evidence type="ECO:0000256" key="1">
    <source>
        <dbReference type="SAM" id="Phobius"/>
    </source>
</evidence>
<organism evidence="2 3">
    <name type="scientific">Natronosporangium hydrolyticum</name>
    <dbReference type="NCBI Taxonomy" id="2811111"/>
    <lineage>
        <taxon>Bacteria</taxon>
        <taxon>Bacillati</taxon>
        <taxon>Actinomycetota</taxon>
        <taxon>Actinomycetes</taxon>
        <taxon>Micromonosporales</taxon>
        <taxon>Micromonosporaceae</taxon>
        <taxon>Natronosporangium</taxon>
    </lineage>
</organism>
<reference evidence="2" key="1">
    <citation type="submission" date="2021-02" db="EMBL/GenBank/DDBJ databases">
        <title>Natrosporangium hydrolyticum gen. nov., sp. nov, a haloalkaliphilic actinobacterium from a soda solonchak soil.</title>
        <authorList>
            <person name="Sorokin D.Y."/>
            <person name="Khijniak T.V."/>
            <person name="Zakharycheva A.P."/>
            <person name="Boueva O.V."/>
            <person name="Ariskina E.V."/>
            <person name="Hahnke R.L."/>
            <person name="Bunk B."/>
            <person name="Sproer C."/>
            <person name="Schumann P."/>
            <person name="Evtushenko L.I."/>
            <person name="Kublanov I.V."/>
        </authorList>
    </citation>
    <scope>NUCLEOTIDE SEQUENCE</scope>
    <source>
        <strain evidence="2">DSM 106523</strain>
    </source>
</reference>
<keyword evidence="1" id="KW-0812">Transmembrane</keyword>
<protein>
    <submittedName>
        <fullName evidence="2">Uncharacterized protein</fullName>
    </submittedName>
</protein>
<keyword evidence="3" id="KW-1185">Reference proteome</keyword>
<keyword evidence="1" id="KW-1133">Transmembrane helix</keyword>
<feature type="transmembrane region" description="Helical" evidence="1">
    <location>
        <begin position="37"/>
        <end position="55"/>
    </location>
</feature>